<keyword evidence="1" id="KW-1133">Transmembrane helix</keyword>
<dbReference type="RefSeq" id="WP_344073870.1">
    <property type="nucleotide sequence ID" value="NZ_BAAACA010000014.1"/>
</dbReference>
<proteinExistence type="predicted"/>
<feature type="transmembrane region" description="Helical" evidence="1">
    <location>
        <begin position="149"/>
        <end position="170"/>
    </location>
</feature>
<evidence type="ECO:0000313" key="4">
    <source>
        <dbReference type="Proteomes" id="UP001500668"/>
    </source>
</evidence>
<feature type="transmembrane region" description="Helical" evidence="1">
    <location>
        <begin position="19"/>
        <end position="36"/>
    </location>
</feature>
<evidence type="ECO:0000259" key="2">
    <source>
        <dbReference type="Pfam" id="PF07885"/>
    </source>
</evidence>
<dbReference type="EMBL" id="BAAACA010000014">
    <property type="protein sequence ID" value="GAA0596971.1"/>
    <property type="molecule type" value="Genomic_DNA"/>
</dbReference>
<comment type="caution">
    <text evidence="3">The sequence shown here is derived from an EMBL/GenBank/DDBJ whole genome shotgun (WGS) entry which is preliminary data.</text>
</comment>
<organism evidence="3 4">
    <name type="scientific">Streptomyces crystallinus</name>
    <dbReference type="NCBI Taxonomy" id="68191"/>
    <lineage>
        <taxon>Bacteria</taxon>
        <taxon>Bacillati</taxon>
        <taxon>Actinomycetota</taxon>
        <taxon>Actinomycetes</taxon>
        <taxon>Kitasatosporales</taxon>
        <taxon>Streptomycetaceae</taxon>
        <taxon>Streptomyces</taxon>
    </lineage>
</organism>
<dbReference type="InterPro" id="IPR013099">
    <property type="entry name" value="K_chnl_dom"/>
</dbReference>
<accession>A0ABN1FSJ6</accession>
<keyword evidence="1" id="KW-0472">Membrane</keyword>
<name>A0ABN1FSJ6_9ACTN</name>
<feature type="transmembrane region" description="Helical" evidence="1">
    <location>
        <begin position="42"/>
        <end position="66"/>
    </location>
</feature>
<feature type="domain" description="Potassium channel" evidence="2">
    <location>
        <begin position="88"/>
        <end position="165"/>
    </location>
</feature>
<dbReference type="Proteomes" id="UP001500668">
    <property type="component" value="Unassembled WGS sequence"/>
</dbReference>
<feature type="transmembrane region" description="Helical" evidence="1">
    <location>
        <begin position="78"/>
        <end position="98"/>
    </location>
</feature>
<dbReference type="SUPFAM" id="SSF81324">
    <property type="entry name" value="Voltage-gated potassium channels"/>
    <property type="match status" value="1"/>
</dbReference>
<sequence>MERAAPGSRRRRRALAGHLLRSLASVAVLTALYYLAPLDRGLGVGAVMVFVLGLLLFGCLTAWQIAAITRAEYPRLRALEALATAVPLFLVLFSATYYLLADSRPASFSEPLTRTDALYFTVTVFATVGFGDIAPTTGTSRALTTVQMLADLVVVGVIAKVLFGAVQVGLRRRGLDPERPEYLDDP</sequence>
<reference evidence="3 4" key="1">
    <citation type="journal article" date="2019" name="Int. J. Syst. Evol. Microbiol.">
        <title>The Global Catalogue of Microorganisms (GCM) 10K type strain sequencing project: providing services to taxonomists for standard genome sequencing and annotation.</title>
        <authorList>
            <consortium name="The Broad Institute Genomics Platform"/>
            <consortium name="The Broad Institute Genome Sequencing Center for Infectious Disease"/>
            <person name="Wu L."/>
            <person name="Ma J."/>
        </authorList>
    </citation>
    <scope>NUCLEOTIDE SEQUENCE [LARGE SCALE GENOMIC DNA]</scope>
    <source>
        <strain evidence="3 4">JCM 5067</strain>
    </source>
</reference>
<gene>
    <name evidence="3" type="ORF">GCM10010394_28180</name>
</gene>
<dbReference type="Gene3D" id="1.10.287.70">
    <property type="match status" value="1"/>
</dbReference>
<evidence type="ECO:0000256" key="1">
    <source>
        <dbReference type="SAM" id="Phobius"/>
    </source>
</evidence>
<keyword evidence="4" id="KW-1185">Reference proteome</keyword>
<keyword evidence="1" id="KW-0812">Transmembrane</keyword>
<dbReference type="Pfam" id="PF07885">
    <property type="entry name" value="Ion_trans_2"/>
    <property type="match status" value="1"/>
</dbReference>
<protein>
    <recommendedName>
        <fullName evidence="2">Potassium channel domain-containing protein</fullName>
    </recommendedName>
</protein>
<evidence type="ECO:0000313" key="3">
    <source>
        <dbReference type="EMBL" id="GAA0596971.1"/>
    </source>
</evidence>